<accession>G7WJ03</accession>
<dbReference type="STRING" id="768706.Desor_4298"/>
<evidence type="ECO:0000313" key="1">
    <source>
        <dbReference type="EMBL" id="AET69728.1"/>
    </source>
</evidence>
<evidence type="ECO:0000313" key="2">
    <source>
        <dbReference type="Proteomes" id="UP000006346"/>
    </source>
</evidence>
<evidence type="ECO:0008006" key="3">
    <source>
        <dbReference type="Google" id="ProtNLM"/>
    </source>
</evidence>
<dbReference type="eggNOG" id="ENOG50326WE">
    <property type="taxonomic scope" value="Bacteria"/>
</dbReference>
<proteinExistence type="predicted"/>
<dbReference type="Pfam" id="PF11148">
    <property type="entry name" value="DUF2922"/>
    <property type="match status" value="1"/>
</dbReference>
<reference evidence="1 2" key="2">
    <citation type="journal article" date="2012" name="J. Bacteriol.">
        <title>Complete genome sequences of Desulfosporosinus orientis DSM765T, Desulfosporosinus youngiae DSM17734T, Desulfosporosinus meridiei DSM13257T, and Desulfosporosinus acidiphilus DSM22704T.</title>
        <authorList>
            <person name="Pester M."/>
            <person name="Brambilla E."/>
            <person name="Alazard D."/>
            <person name="Rattei T."/>
            <person name="Weinmaier T."/>
            <person name="Han J."/>
            <person name="Lucas S."/>
            <person name="Lapidus A."/>
            <person name="Cheng J.F."/>
            <person name="Goodwin L."/>
            <person name="Pitluck S."/>
            <person name="Peters L."/>
            <person name="Ovchinnikova G."/>
            <person name="Teshima H."/>
            <person name="Detter J.C."/>
            <person name="Han C.S."/>
            <person name="Tapia R."/>
            <person name="Land M.L."/>
            <person name="Hauser L."/>
            <person name="Kyrpides N.C."/>
            <person name="Ivanova N.N."/>
            <person name="Pagani I."/>
            <person name="Huntmann M."/>
            <person name="Wei C.L."/>
            <person name="Davenport K.W."/>
            <person name="Daligault H."/>
            <person name="Chain P.S."/>
            <person name="Chen A."/>
            <person name="Mavromatis K."/>
            <person name="Markowitz V."/>
            <person name="Szeto E."/>
            <person name="Mikhailova N."/>
            <person name="Pati A."/>
            <person name="Wagner M."/>
            <person name="Woyke T."/>
            <person name="Ollivier B."/>
            <person name="Klenk H.P."/>
            <person name="Spring S."/>
            <person name="Loy A."/>
        </authorList>
    </citation>
    <scope>NUCLEOTIDE SEQUENCE [LARGE SCALE GENOMIC DNA]</scope>
    <source>
        <strain evidence="2">ATCC 19365 / DSM 765 / NCIMB 8382 / VKM B-1628</strain>
    </source>
</reference>
<keyword evidence="2" id="KW-1185">Reference proteome</keyword>
<organism evidence="1 2">
    <name type="scientific">Desulfosporosinus orientis (strain ATCC 19365 / DSM 765 / NCIMB 8382 / VKM B-1628 / Singapore I)</name>
    <name type="common">Desulfotomaculum orientis</name>
    <dbReference type="NCBI Taxonomy" id="768706"/>
    <lineage>
        <taxon>Bacteria</taxon>
        <taxon>Bacillati</taxon>
        <taxon>Bacillota</taxon>
        <taxon>Clostridia</taxon>
        <taxon>Eubacteriales</taxon>
        <taxon>Desulfitobacteriaceae</taxon>
        <taxon>Desulfosporosinus</taxon>
    </lineage>
</organism>
<dbReference type="PATRIC" id="fig|768706.3.peg.4358"/>
<dbReference type="EMBL" id="CP003108">
    <property type="protein sequence ID" value="AET69728.1"/>
    <property type="molecule type" value="Genomic_DNA"/>
</dbReference>
<reference evidence="2" key="1">
    <citation type="submission" date="2011-11" db="EMBL/GenBank/DDBJ databases">
        <title>Complete sequence of Desulfosporosinus orientis DSM 765.</title>
        <authorList>
            <person name="Lucas S."/>
            <person name="Han J."/>
            <person name="Lapidus A."/>
            <person name="Cheng J.-F."/>
            <person name="Goodwin L."/>
            <person name="Pitluck S."/>
            <person name="Peters L."/>
            <person name="Ovchinnikova G."/>
            <person name="Teshima H."/>
            <person name="Detter J.C."/>
            <person name="Han C."/>
            <person name="Tapia R."/>
            <person name="Land M."/>
            <person name="Hauser L."/>
            <person name="Kyrpides N."/>
            <person name="Ivanova N."/>
            <person name="Pagani I."/>
            <person name="Pester M."/>
            <person name="Spring S."/>
            <person name="Ollivier B."/>
            <person name="Rattei T."/>
            <person name="Klenk H.-P."/>
            <person name="Wagner M."/>
            <person name="Loy A."/>
            <person name="Woyke T."/>
        </authorList>
    </citation>
    <scope>NUCLEOTIDE SEQUENCE [LARGE SCALE GENOMIC DNA]</scope>
    <source>
        <strain evidence="2">ATCC 19365 / DSM 765 / NCIMB 8382 / VKM B-1628</strain>
    </source>
</reference>
<protein>
    <recommendedName>
        <fullName evidence="3">DUF2922 domain-containing protein</fullName>
    </recommendedName>
</protein>
<dbReference type="AlphaFoldDB" id="G7WJ03"/>
<dbReference type="Proteomes" id="UP000006346">
    <property type="component" value="Chromosome"/>
</dbReference>
<name>G7WJ03_DESOD</name>
<dbReference type="InterPro" id="IPR021321">
    <property type="entry name" value="DUF2922"/>
</dbReference>
<dbReference type="KEGG" id="dor:Desor_4298"/>
<dbReference type="HOGENOM" id="CLU_181401_1_1_9"/>
<sequence>MEVIKIAIITSKVLKLTFLTTGGKSFIISVPQPRENLTLSEAQTVMETVIARNIFNSPSGELAAIQDIRVIDMTTNDLYDPPVV</sequence>
<gene>
    <name evidence="1" type="ordered locus">Desor_4298</name>
</gene>